<dbReference type="SUPFAM" id="SSF55874">
    <property type="entry name" value="ATPase domain of HSP90 chaperone/DNA topoisomerase II/histidine kinase"/>
    <property type="match status" value="1"/>
</dbReference>
<dbReference type="SMART" id="SM00388">
    <property type="entry name" value="HisKA"/>
    <property type="match status" value="1"/>
</dbReference>
<dbReference type="InterPro" id="IPR003594">
    <property type="entry name" value="HATPase_dom"/>
</dbReference>
<dbReference type="InterPro" id="IPR050351">
    <property type="entry name" value="BphY/WalK/GraS-like"/>
</dbReference>
<evidence type="ECO:0000256" key="9">
    <source>
        <dbReference type="SAM" id="Phobius"/>
    </source>
</evidence>
<dbReference type="InterPro" id="IPR000700">
    <property type="entry name" value="PAS-assoc_C"/>
</dbReference>
<dbReference type="CDD" id="cd00082">
    <property type="entry name" value="HisKA"/>
    <property type="match status" value="1"/>
</dbReference>
<feature type="transmembrane region" description="Helical" evidence="9">
    <location>
        <begin position="185"/>
        <end position="203"/>
    </location>
</feature>
<dbReference type="InterPro" id="IPR000014">
    <property type="entry name" value="PAS"/>
</dbReference>
<evidence type="ECO:0000256" key="6">
    <source>
        <dbReference type="ARBA" id="ARBA00022777"/>
    </source>
</evidence>
<reference evidence="14 15" key="1">
    <citation type="submission" date="2018-06" db="EMBL/GenBank/DDBJ databases">
        <title>Nitrincola tibetense sp. nov., isolated from Lake XuguoCo on Tibetan Plateau.</title>
        <authorList>
            <person name="Xing P."/>
        </authorList>
    </citation>
    <scope>NUCLEOTIDE SEQUENCE [LARGE SCALE GENOMIC DNA]</scope>
    <source>
        <strain evidence="15">xg18</strain>
    </source>
</reference>
<dbReference type="Pfam" id="PF02518">
    <property type="entry name" value="HATPase_c"/>
    <property type="match status" value="1"/>
</dbReference>
<proteinExistence type="predicted"/>
<name>A0A364NK32_9GAMM</name>
<feature type="domain" description="Histidine kinase" evidence="10">
    <location>
        <begin position="411"/>
        <end position="624"/>
    </location>
</feature>
<protein>
    <recommendedName>
        <fullName evidence="3">histidine kinase</fullName>
        <ecNumber evidence="3">2.7.13.3</ecNumber>
    </recommendedName>
</protein>
<dbReference type="Gene3D" id="3.30.450.20">
    <property type="entry name" value="PAS domain"/>
    <property type="match status" value="1"/>
</dbReference>
<dbReference type="Proteomes" id="UP000250744">
    <property type="component" value="Unassembled WGS sequence"/>
</dbReference>
<dbReference type="Gene3D" id="3.30.565.10">
    <property type="entry name" value="Histidine kinase-like ATPase, C-terminal domain"/>
    <property type="match status" value="1"/>
</dbReference>
<evidence type="ECO:0000259" key="13">
    <source>
        <dbReference type="PROSITE" id="PS50885"/>
    </source>
</evidence>
<dbReference type="PRINTS" id="PR00344">
    <property type="entry name" value="BCTRLSENSOR"/>
</dbReference>
<dbReference type="PROSITE" id="PS50112">
    <property type="entry name" value="PAS"/>
    <property type="match status" value="1"/>
</dbReference>
<dbReference type="SMART" id="SM00304">
    <property type="entry name" value="HAMP"/>
    <property type="match status" value="1"/>
</dbReference>
<dbReference type="CDD" id="cd06225">
    <property type="entry name" value="HAMP"/>
    <property type="match status" value="1"/>
</dbReference>
<dbReference type="Pfam" id="PF00512">
    <property type="entry name" value="HisKA"/>
    <property type="match status" value="1"/>
</dbReference>
<comment type="caution">
    <text evidence="14">The sequence shown here is derived from an EMBL/GenBank/DDBJ whole genome shotgun (WGS) entry which is preliminary data.</text>
</comment>
<dbReference type="AlphaFoldDB" id="A0A364NK32"/>
<dbReference type="GO" id="GO:0000155">
    <property type="term" value="F:phosphorelay sensor kinase activity"/>
    <property type="evidence" value="ECO:0007669"/>
    <property type="project" value="InterPro"/>
</dbReference>
<dbReference type="InterPro" id="IPR003661">
    <property type="entry name" value="HisK_dim/P_dom"/>
</dbReference>
<dbReference type="SUPFAM" id="SSF47384">
    <property type="entry name" value="Homodimeric domain of signal transducing histidine kinase"/>
    <property type="match status" value="1"/>
</dbReference>
<dbReference type="Pfam" id="PF08447">
    <property type="entry name" value="PAS_3"/>
    <property type="match status" value="1"/>
</dbReference>
<keyword evidence="8" id="KW-0175">Coiled coil</keyword>
<dbReference type="InterPro" id="IPR036097">
    <property type="entry name" value="HisK_dim/P_sf"/>
</dbReference>
<evidence type="ECO:0000313" key="15">
    <source>
        <dbReference type="Proteomes" id="UP000250744"/>
    </source>
</evidence>
<keyword evidence="15" id="KW-1185">Reference proteome</keyword>
<dbReference type="InterPro" id="IPR013655">
    <property type="entry name" value="PAS_fold_3"/>
</dbReference>
<feature type="domain" description="PAS" evidence="11">
    <location>
        <begin position="290"/>
        <end position="326"/>
    </location>
</feature>
<dbReference type="FunFam" id="1.10.287.130:FF:000070">
    <property type="entry name" value="Histidine kinase sensor protein"/>
    <property type="match status" value="1"/>
</dbReference>
<keyword evidence="9" id="KW-0812">Transmembrane</keyword>
<evidence type="ECO:0000259" key="12">
    <source>
        <dbReference type="PROSITE" id="PS50113"/>
    </source>
</evidence>
<dbReference type="RefSeq" id="WP_112159795.1">
    <property type="nucleotide sequence ID" value="NZ_QKRX01000010.1"/>
</dbReference>
<evidence type="ECO:0000313" key="14">
    <source>
        <dbReference type="EMBL" id="RAU17391.1"/>
    </source>
</evidence>
<dbReference type="EMBL" id="QKRX01000010">
    <property type="protein sequence ID" value="RAU17391.1"/>
    <property type="molecule type" value="Genomic_DNA"/>
</dbReference>
<evidence type="ECO:0000256" key="5">
    <source>
        <dbReference type="ARBA" id="ARBA00022679"/>
    </source>
</evidence>
<feature type="coiled-coil region" evidence="8">
    <location>
        <begin position="373"/>
        <end position="404"/>
    </location>
</feature>
<dbReference type="PROSITE" id="PS50109">
    <property type="entry name" value="HIS_KIN"/>
    <property type="match status" value="1"/>
</dbReference>
<evidence type="ECO:0000259" key="10">
    <source>
        <dbReference type="PROSITE" id="PS50109"/>
    </source>
</evidence>
<dbReference type="Pfam" id="PF00672">
    <property type="entry name" value="HAMP"/>
    <property type="match status" value="1"/>
</dbReference>
<dbReference type="GO" id="GO:0030295">
    <property type="term" value="F:protein kinase activator activity"/>
    <property type="evidence" value="ECO:0007669"/>
    <property type="project" value="TreeGrafter"/>
</dbReference>
<organism evidence="14 15">
    <name type="scientific">Nitrincola tibetensis</name>
    <dbReference type="NCBI Taxonomy" id="2219697"/>
    <lineage>
        <taxon>Bacteria</taxon>
        <taxon>Pseudomonadati</taxon>
        <taxon>Pseudomonadota</taxon>
        <taxon>Gammaproteobacteria</taxon>
        <taxon>Oceanospirillales</taxon>
        <taxon>Oceanospirillaceae</taxon>
        <taxon>Nitrincola</taxon>
    </lineage>
</organism>
<comment type="catalytic activity">
    <reaction evidence="1">
        <text>ATP + protein L-histidine = ADP + protein N-phospho-L-histidine.</text>
        <dbReference type="EC" id="2.7.13.3"/>
    </reaction>
</comment>
<evidence type="ECO:0000256" key="2">
    <source>
        <dbReference type="ARBA" id="ARBA00004370"/>
    </source>
</evidence>
<dbReference type="InterPro" id="IPR003660">
    <property type="entry name" value="HAMP_dom"/>
</dbReference>
<accession>A0A364NK32</accession>
<dbReference type="InterPro" id="IPR035965">
    <property type="entry name" value="PAS-like_dom_sf"/>
</dbReference>
<keyword evidence="4" id="KW-0597">Phosphoprotein</keyword>
<dbReference type="EC" id="2.7.13.3" evidence="3"/>
<evidence type="ECO:0000259" key="11">
    <source>
        <dbReference type="PROSITE" id="PS50112"/>
    </source>
</evidence>
<evidence type="ECO:0000256" key="8">
    <source>
        <dbReference type="SAM" id="Coils"/>
    </source>
</evidence>
<feature type="domain" description="HAMP" evidence="13">
    <location>
        <begin position="204"/>
        <end position="252"/>
    </location>
</feature>
<dbReference type="GO" id="GO:0016020">
    <property type="term" value="C:membrane"/>
    <property type="evidence" value="ECO:0007669"/>
    <property type="project" value="UniProtKB-SubCell"/>
</dbReference>
<dbReference type="OrthoDB" id="6110670at2"/>
<dbReference type="NCBIfam" id="TIGR00229">
    <property type="entry name" value="sensory_box"/>
    <property type="match status" value="1"/>
</dbReference>
<evidence type="ECO:0000256" key="3">
    <source>
        <dbReference type="ARBA" id="ARBA00012438"/>
    </source>
</evidence>
<keyword evidence="5" id="KW-0808">Transferase</keyword>
<evidence type="ECO:0000256" key="1">
    <source>
        <dbReference type="ARBA" id="ARBA00000085"/>
    </source>
</evidence>
<feature type="domain" description="PAC" evidence="12">
    <location>
        <begin position="330"/>
        <end position="382"/>
    </location>
</feature>
<dbReference type="InterPro" id="IPR036890">
    <property type="entry name" value="HATPase_C_sf"/>
</dbReference>
<dbReference type="InterPro" id="IPR004358">
    <property type="entry name" value="Sig_transdc_His_kin-like_C"/>
</dbReference>
<dbReference type="PANTHER" id="PTHR42878:SF15">
    <property type="entry name" value="BACTERIOPHYTOCHROME"/>
    <property type="match status" value="1"/>
</dbReference>
<dbReference type="PROSITE" id="PS50885">
    <property type="entry name" value="HAMP"/>
    <property type="match status" value="1"/>
</dbReference>
<dbReference type="PROSITE" id="PS50113">
    <property type="entry name" value="PAC"/>
    <property type="match status" value="1"/>
</dbReference>
<sequence length="624" mass="71144">MKIPILHEIPGRILAPVLLAVVAILAVFYNHEQKMNGLERLVIASEQDNLRDYLRLQKQPLNDLYKAGRLDEQRLQFSILSTRALTTHSFVLDQDLNLIMSLSDLESGTPLGPTLIGDDTLLFEIANSLLLKLSSDIEVKRVPETLKLIGYISLDYGHLIVVRDLSPQMAYYRTRVLRMTFKDGITFLLAAMLLAVGMYVMWFRRSQAVLDTLTQIGNGNLSARCSISGRNEMSEIAQAINGMADHLSLALDREKHLVGLINRSPIVVFEWKNLPGWPVNFVSESVKSWGYSVADFMHGEIQFFDLIHPDDQARILEEVTHYLVNGPDDYRQEYRIVCANQDELWVDDRTWLVRDQLGDVAIIYGVVVDVTELKRSELRIRELNDVLEQRVEERTNALEAANQELEAFTYSVSHDLKAPLRGIDGYSQLLMEAYRNQLDEEGITFLRNIRDGVGQMHQLIEDLLSYSRIERKALQTQSFDVSLFVKELVEYSLKADPHPKAKITIGIPPCQLELDPDGFALVMRNVLTNALKFSINQQLPRVEIRGRVTDTRFVLEIEDNGVGFDMKYHDRIFQIFQRLHRREDFPGTGVGLALVKKAMQRMGGEVRAESEPGKGALFILEFDL</sequence>
<dbReference type="CDD" id="cd00130">
    <property type="entry name" value="PAS"/>
    <property type="match status" value="1"/>
</dbReference>
<evidence type="ECO:0000256" key="7">
    <source>
        <dbReference type="ARBA" id="ARBA00023136"/>
    </source>
</evidence>
<dbReference type="Gene3D" id="1.10.287.130">
    <property type="match status" value="1"/>
</dbReference>
<gene>
    <name evidence="14" type="ORF">DN062_13290</name>
</gene>
<dbReference type="GO" id="GO:0007234">
    <property type="term" value="P:osmosensory signaling via phosphorelay pathway"/>
    <property type="evidence" value="ECO:0007669"/>
    <property type="project" value="TreeGrafter"/>
</dbReference>
<dbReference type="SMART" id="SM00387">
    <property type="entry name" value="HATPase_c"/>
    <property type="match status" value="1"/>
</dbReference>
<evidence type="ECO:0000256" key="4">
    <source>
        <dbReference type="ARBA" id="ARBA00022553"/>
    </source>
</evidence>
<keyword evidence="9" id="KW-1133">Transmembrane helix</keyword>
<keyword evidence="7 9" id="KW-0472">Membrane</keyword>
<dbReference type="PANTHER" id="PTHR42878">
    <property type="entry name" value="TWO-COMPONENT HISTIDINE KINASE"/>
    <property type="match status" value="1"/>
</dbReference>
<comment type="subcellular location">
    <subcellularLocation>
        <location evidence="2">Membrane</location>
    </subcellularLocation>
</comment>
<dbReference type="InterPro" id="IPR005467">
    <property type="entry name" value="His_kinase_dom"/>
</dbReference>
<dbReference type="Gene3D" id="6.10.340.10">
    <property type="match status" value="1"/>
</dbReference>
<dbReference type="SUPFAM" id="SSF55785">
    <property type="entry name" value="PYP-like sensor domain (PAS domain)"/>
    <property type="match status" value="1"/>
</dbReference>
<keyword evidence="6" id="KW-0418">Kinase</keyword>
<dbReference type="GO" id="GO:0000156">
    <property type="term" value="F:phosphorelay response regulator activity"/>
    <property type="evidence" value="ECO:0007669"/>
    <property type="project" value="TreeGrafter"/>
</dbReference>
<feature type="transmembrane region" description="Helical" evidence="9">
    <location>
        <begin position="12"/>
        <end position="30"/>
    </location>
</feature>